<comment type="caution">
    <text evidence="1">The sequence shown here is derived from an EMBL/GenBank/DDBJ whole genome shotgun (WGS) entry which is preliminary data.</text>
</comment>
<sequence>MENRFKIDSFEKLTKAANFYLEESFKYVNDILTEDLKKLVIIEQLKDVKFNDEDKKLIEEANIPVGSIDFLRSEKRIIHFLTVETLNKILNAHEVNIKLQSERKKIPKSHIIENIQILGHIVNLALFIEVLTNRHLLFLNHTGNIDNFIYNQLSEGKILNIIIFICRPEIEANSIKLDYIKHLFSYRNKAVHHTPKNSKELSVKVSDLIKILNQVIKLIELYEKREKFSEYKFSRKVIFEKEHFMDKWF</sequence>
<keyword evidence="2" id="KW-1185">Reference proteome</keyword>
<accession>A0A1B7Z8A1</accession>
<evidence type="ECO:0008006" key="3">
    <source>
        <dbReference type="Google" id="ProtNLM"/>
    </source>
</evidence>
<evidence type="ECO:0000313" key="1">
    <source>
        <dbReference type="EMBL" id="OBR38925.1"/>
    </source>
</evidence>
<organism evidence="1 2">
    <name type="scientific">Maribacter hydrothermalis</name>
    <dbReference type="NCBI Taxonomy" id="1836467"/>
    <lineage>
        <taxon>Bacteria</taxon>
        <taxon>Pseudomonadati</taxon>
        <taxon>Bacteroidota</taxon>
        <taxon>Flavobacteriia</taxon>
        <taxon>Flavobacteriales</taxon>
        <taxon>Flavobacteriaceae</taxon>
        <taxon>Maribacter</taxon>
    </lineage>
</organism>
<gene>
    <name evidence="1" type="ORF">A9200_04465</name>
</gene>
<proteinExistence type="predicted"/>
<dbReference type="RefSeq" id="WP_068484745.1">
    <property type="nucleotide sequence ID" value="NZ_CP018760.1"/>
</dbReference>
<dbReference type="Proteomes" id="UP000092164">
    <property type="component" value="Unassembled WGS sequence"/>
</dbReference>
<reference evidence="2" key="1">
    <citation type="submission" date="2016-06" db="EMBL/GenBank/DDBJ databases">
        <authorList>
            <person name="Zhan P."/>
        </authorList>
    </citation>
    <scope>NUCLEOTIDE SEQUENCE [LARGE SCALE GENOMIC DNA]</scope>
    <source>
        <strain evidence="2">T28</strain>
    </source>
</reference>
<dbReference type="EMBL" id="LZFP01000012">
    <property type="protein sequence ID" value="OBR38925.1"/>
    <property type="molecule type" value="Genomic_DNA"/>
</dbReference>
<protein>
    <recommendedName>
        <fullName evidence="3">RiboL-PSP-HEPN domain-containing protein</fullName>
    </recommendedName>
</protein>
<evidence type="ECO:0000313" key="2">
    <source>
        <dbReference type="Proteomes" id="UP000092164"/>
    </source>
</evidence>
<dbReference type="OrthoDB" id="1423377at2"/>
<name>A0A1B7Z8A1_9FLAO</name>
<dbReference type="KEGG" id="mart:BTR34_17815"/>
<dbReference type="AlphaFoldDB" id="A0A1B7Z8A1"/>
<dbReference type="STRING" id="1836467.BTR34_17815"/>